<gene>
    <name evidence="4" type="ORF">CUN48_05710</name>
</gene>
<protein>
    <submittedName>
        <fullName evidence="4">Glycosyltransferase family 1 protein</fullName>
    </submittedName>
</protein>
<organism evidence="4 5">
    <name type="scientific">Candidatus Thermofonsia Clade 3 bacterium</name>
    <dbReference type="NCBI Taxonomy" id="2364212"/>
    <lineage>
        <taxon>Bacteria</taxon>
        <taxon>Bacillati</taxon>
        <taxon>Chloroflexota</taxon>
        <taxon>Candidatus Thermofontia</taxon>
        <taxon>Candidatus Thermofonsia Clade 3</taxon>
    </lineage>
</organism>
<proteinExistence type="predicted"/>
<evidence type="ECO:0000259" key="2">
    <source>
        <dbReference type="Pfam" id="PF00534"/>
    </source>
</evidence>
<dbReference type="InterPro" id="IPR028098">
    <property type="entry name" value="Glyco_trans_4-like_N"/>
</dbReference>
<evidence type="ECO:0000313" key="5">
    <source>
        <dbReference type="Proteomes" id="UP000230790"/>
    </source>
</evidence>
<name>A0A2M8QDX2_9CHLR</name>
<dbReference type="Pfam" id="PF13439">
    <property type="entry name" value="Glyco_transf_4"/>
    <property type="match status" value="1"/>
</dbReference>
<feature type="domain" description="Glycosyltransferase subfamily 4-like N-terminal" evidence="3">
    <location>
        <begin position="7"/>
        <end position="160"/>
    </location>
</feature>
<dbReference type="Proteomes" id="UP000230790">
    <property type="component" value="Unassembled WGS sequence"/>
</dbReference>
<dbReference type="FunFam" id="3.40.50.2000:FF:000119">
    <property type="entry name" value="Glycosyl transferase group 1"/>
    <property type="match status" value="1"/>
</dbReference>
<dbReference type="GO" id="GO:0016757">
    <property type="term" value="F:glycosyltransferase activity"/>
    <property type="evidence" value="ECO:0007669"/>
    <property type="project" value="InterPro"/>
</dbReference>
<comment type="caution">
    <text evidence="4">The sequence shown here is derived from an EMBL/GenBank/DDBJ whole genome shotgun (WGS) entry which is preliminary data.</text>
</comment>
<accession>A0A2M8QDX2</accession>
<dbReference type="InterPro" id="IPR001296">
    <property type="entry name" value="Glyco_trans_1"/>
</dbReference>
<reference evidence="4 5" key="1">
    <citation type="submission" date="2017-11" db="EMBL/GenBank/DDBJ databases">
        <title>Evolution of Phototrophy in the Chloroflexi Phylum Driven by Horizontal Gene Transfer.</title>
        <authorList>
            <person name="Ward L.M."/>
            <person name="Hemp J."/>
            <person name="Shih P.M."/>
            <person name="Mcglynn S.E."/>
            <person name="Fischer W."/>
        </authorList>
    </citation>
    <scope>NUCLEOTIDE SEQUENCE [LARGE SCALE GENOMIC DNA]</scope>
    <source>
        <strain evidence="4">JP3_7</strain>
    </source>
</reference>
<sequence>MYYRKAGVSYYAQRLVRALAELRAPWFTLRILLDRRDADTGWVPPNVGIVRAVTPAHHRYEHLTLPIELACLGLRRAPCTVLHSPDFITCRGRFRKVITIHDLYFMEHPEAMSADGARYYSRIRWSASAADRIIAVSRFTRQDILRLIPEAASEKVIVVYEAAGRAPKVESGAVAHAAPPMRDVRFILFVGTLEPRKNLSTLLRALARLPSEVRLVIVGAPGWRDEALGDAARELGVAERIEFVGWVSEDKLGALYRQARLLVMPSHSEGFGLPVLEAMSCGTPVVCSNAGALPEIVADAALLHSPTDDAELARHILALWADDALHAEYARRGLARARDFSWARAAQETLEVYRAALG</sequence>
<dbReference type="Gene3D" id="3.40.50.2000">
    <property type="entry name" value="Glycogen Phosphorylase B"/>
    <property type="match status" value="2"/>
</dbReference>
<dbReference type="EMBL" id="PGTN01000027">
    <property type="protein sequence ID" value="PJF48004.1"/>
    <property type="molecule type" value="Genomic_DNA"/>
</dbReference>
<evidence type="ECO:0000313" key="4">
    <source>
        <dbReference type="EMBL" id="PJF48004.1"/>
    </source>
</evidence>
<dbReference type="GO" id="GO:0009103">
    <property type="term" value="P:lipopolysaccharide biosynthetic process"/>
    <property type="evidence" value="ECO:0007669"/>
    <property type="project" value="TreeGrafter"/>
</dbReference>
<evidence type="ECO:0000256" key="1">
    <source>
        <dbReference type="ARBA" id="ARBA00022679"/>
    </source>
</evidence>
<feature type="domain" description="Glycosyl transferase family 1" evidence="2">
    <location>
        <begin position="184"/>
        <end position="332"/>
    </location>
</feature>
<dbReference type="PANTHER" id="PTHR46401:SF2">
    <property type="entry name" value="GLYCOSYLTRANSFERASE WBBK-RELATED"/>
    <property type="match status" value="1"/>
</dbReference>
<evidence type="ECO:0000259" key="3">
    <source>
        <dbReference type="Pfam" id="PF13439"/>
    </source>
</evidence>
<dbReference type="CDD" id="cd03809">
    <property type="entry name" value="GT4_MtfB-like"/>
    <property type="match status" value="1"/>
</dbReference>
<keyword evidence="1 4" id="KW-0808">Transferase</keyword>
<dbReference type="Pfam" id="PF00534">
    <property type="entry name" value="Glycos_transf_1"/>
    <property type="match status" value="1"/>
</dbReference>
<dbReference type="PANTHER" id="PTHR46401">
    <property type="entry name" value="GLYCOSYLTRANSFERASE WBBK-RELATED"/>
    <property type="match status" value="1"/>
</dbReference>
<dbReference type="AlphaFoldDB" id="A0A2M8QDX2"/>
<dbReference type="SUPFAM" id="SSF53756">
    <property type="entry name" value="UDP-Glycosyltransferase/glycogen phosphorylase"/>
    <property type="match status" value="1"/>
</dbReference>